<sequence>MTQSKFLTFLLMLFVFPFVSKGQSAANNKLISPRIRVIMDNDFSGDPDGLFALTHLVLSPSVDVRGIIGSHLNANDGFDKSKTQADKAAKKAAELLAVLKIKDQFPVIAGSNTAMVNDSTPVKSKAVDLIIKEASRTDTSLPLYILCGAGLTEIASAVLTEPKIADKLTLVWIGGPEYSDLALPPPNYSSPEYNLNIDINAARAVFNHSQLKLWQIPRDGYRQAILSYSELLLKVKPQGETGKYLAGALENVMKLIQQYHLNLGETYIIGDSPLVLLTALQSSFEADPSSSEYVLKPCPLINAQGGYDYNAKGRNIRVYRRLDINLMFNDFFAKLELAK</sequence>
<organism evidence="5 6">
    <name type="scientific">Mucilaginibacter gossypii</name>
    <dbReference type="NCBI Taxonomy" id="551996"/>
    <lineage>
        <taxon>Bacteria</taxon>
        <taxon>Pseudomonadati</taxon>
        <taxon>Bacteroidota</taxon>
        <taxon>Sphingobacteriia</taxon>
        <taxon>Sphingobacteriales</taxon>
        <taxon>Sphingobacteriaceae</taxon>
        <taxon>Mucilaginibacter</taxon>
    </lineage>
</organism>
<dbReference type="Gene3D" id="3.90.245.10">
    <property type="entry name" value="Ribonucleoside hydrolase-like"/>
    <property type="match status" value="1"/>
</dbReference>
<dbReference type="PANTHER" id="PTHR12304:SF4">
    <property type="entry name" value="URIDINE NUCLEOSIDASE"/>
    <property type="match status" value="1"/>
</dbReference>
<dbReference type="STRING" id="551996.SAMN05192573_116131"/>
<dbReference type="GO" id="GO:0006152">
    <property type="term" value="P:purine nucleoside catabolic process"/>
    <property type="evidence" value="ECO:0007669"/>
    <property type="project" value="TreeGrafter"/>
</dbReference>
<gene>
    <name evidence="5" type="ORF">SAMN05192573_116131</name>
</gene>
<accession>A0A1G8I5E5</accession>
<name>A0A1G8I5E5_9SPHI</name>
<evidence type="ECO:0000313" key="6">
    <source>
        <dbReference type="Proteomes" id="UP000199705"/>
    </source>
</evidence>
<dbReference type="InterPro" id="IPR023186">
    <property type="entry name" value="IUNH"/>
</dbReference>
<proteinExistence type="predicted"/>
<dbReference type="GO" id="GO:0005829">
    <property type="term" value="C:cytosol"/>
    <property type="evidence" value="ECO:0007669"/>
    <property type="project" value="TreeGrafter"/>
</dbReference>
<dbReference type="EMBL" id="FNCG01000016">
    <property type="protein sequence ID" value="SDI14133.1"/>
    <property type="molecule type" value="Genomic_DNA"/>
</dbReference>
<dbReference type="RefSeq" id="WP_091173517.1">
    <property type="nucleotide sequence ID" value="NZ_FNCG01000016.1"/>
</dbReference>
<dbReference type="InterPro" id="IPR001910">
    <property type="entry name" value="Inosine/uridine_hydrolase_dom"/>
</dbReference>
<evidence type="ECO:0000256" key="2">
    <source>
        <dbReference type="ARBA" id="ARBA00023295"/>
    </source>
</evidence>
<evidence type="ECO:0000256" key="1">
    <source>
        <dbReference type="ARBA" id="ARBA00022801"/>
    </source>
</evidence>
<keyword evidence="2" id="KW-0326">Glycosidase</keyword>
<keyword evidence="1 5" id="KW-0378">Hydrolase</keyword>
<dbReference type="PANTHER" id="PTHR12304">
    <property type="entry name" value="INOSINE-URIDINE PREFERRING NUCLEOSIDE HYDROLASE"/>
    <property type="match status" value="1"/>
</dbReference>
<evidence type="ECO:0000256" key="3">
    <source>
        <dbReference type="SAM" id="SignalP"/>
    </source>
</evidence>
<dbReference type="GO" id="GO:0008477">
    <property type="term" value="F:purine nucleosidase activity"/>
    <property type="evidence" value="ECO:0007669"/>
    <property type="project" value="TreeGrafter"/>
</dbReference>
<dbReference type="SUPFAM" id="SSF53590">
    <property type="entry name" value="Nucleoside hydrolase"/>
    <property type="match status" value="1"/>
</dbReference>
<dbReference type="Proteomes" id="UP000199705">
    <property type="component" value="Unassembled WGS sequence"/>
</dbReference>
<dbReference type="Pfam" id="PF01156">
    <property type="entry name" value="IU_nuc_hydro"/>
    <property type="match status" value="1"/>
</dbReference>
<feature type="domain" description="Inosine/uridine-preferring nucleoside hydrolase" evidence="4">
    <location>
        <begin position="37"/>
        <end position="281"/>
    </location>
</feature>
<feature type="signal peptide" evidence="3">
    <location>
        <begin position="1"/>
        <end position="25"/>
    </location>
</feature>
<dbReference type="InterPro" id="IPR036452">
    <property type="entry name" value="Ribo_hydro-like"/>
</dbReference>
<evidence type="ECO:0000313" key="5">
    <source>
        <dbReference type="EMBL" id="SDI14133.1"/>
    </source>
</evidence>
<feature type="chain" id="PRO_5011563339" evidence="3">
    <location>
        <begin position="26"/>
        <end position="339"/>
    </location>
</feature>
<evidence type="ECO:0000259" key="4">
    <source>
        <dbReference type="Pfam" id="PF01156"/>
    </source>
</evidence>
<keyword evidence="3" id="KW-0732">Signal</keyword>
<protein>
    <submittedName>
        <fullName evidence="5">Inosine-uridine preferring nucleoside hydrolase</fullName>
    </submittedName>
</protein>
<reference evidence="6" key="1">
    <citation type="submission" date="2016-10" db="EMBL/GenBank/DDBJ databases">
        <authorList>
            <person name="Varghese N."/>
            <person name="Submissions S."/>
        </authorList>
    </citation>
    <scope>NUCLEOTIDE SEQUENCE [LARGE SCALE GENOMIC DNA]</scope>
    <source>
        <strain evidence="6">Gh-67</strain>
    </source>
</reference>
<dbReference type="AlphaFoldDB" id="A0A1G8I5E5"/>
<keyword evidence="6" id="KW-1185">Reference proteome</keyword>